<keyword evidence="2" id="KW-1185">Reference proteome</keyword>
<dbReference type="OrthoDB" id="10663326at2759"/>
<reference evidence="1 2" key="1">
    <citation type="submission" date="2016-02" db="EMBL/GenBank/DDBJ databases">
        <title>Genome analysis of coral dinoflagellate symbionts highlights evolutionary adaptations to a symbiotic lifestyle.</title>
        <authorList>
            <person name="Aranda M."/>
            <person name="Li Y."/>
            <person name="Liew Y.J."/>
            <person name="Baumgarten S."/>
            <person name="Simakov O."/>
            <person name="Wilson M."/>
            <person name="Piel J."/>
            <person name="Ashoor H."/>
            <person name="Bougouffa S."/>
            <person name="Bajic V.B."/>
            <person name="Ryu T."/>
            <person name="Ravasi T."/>
            <person name="Bayer T."/>
            <person name="Micklem G."/>
            <person name="Kim H."/>
            <person name="Bhak J."/>
            <person name="Lajeunesse T.C."/>
            <person name="Voolstra C.R."/>
        </authorList>
    </citation>
    <scope>NUCLEOTIDE SEQUENCE [LARGE SCALE GENOMIC DNA]</scope>
    <source>
        <strain evidence="1 2">CCMP2467</strain>
    </source>
</reference>
<evidence type="ECO:0000313" key="1">
    <source>
        <dbReference type="EMBL" id="OLQ06876.1"/>
    </source>
</evidence>
<comment type="caution">
    <text evidence="1">The sequence shown here is derived from an EMBL/GenBank/DDBJ whole genome shotgun (WGS) entry which is preliminary data.</text>
</comment>
<name>A0A1Q9EHG2_SYMMI</name>
<gene>
    <name evidence="1" type="ORF">AK812_SmicGene9749</name>
</gene>
<organism evidence="1 2">
    <name type="scientific">Symbiodinium microadriaticum</name>
    <name type="common">Dinoflagellate</name>
    <name type="synonym">Zooxanthella microadriatica</name>
    <dbReference type="NCBI Taxonomy" id="2951"/>
    <lineage>
        <taxon>Eukaryota</taxon>
        <taxon>Sar</taxon>
        <taxon>Alveolata</taxon>
        <taxon>Dinophyceae</taxon>
        <taxon>Suessiales</taxon>
        <taxon>Symbiodiniaceae</taxon>
        <taxon>Symbiodinium</taxon>
    </lineage>
</organism>
<evidence type="ECO:0000313" key="2">
    <source>
        <dbReference type="Proteomes" id="UP000186817"/>
    </source>
</evidence>
<dbReference type="Proteomes" id="UP000186817">
    <property type="component" value="Unassembled WGS sequence"/>
</dbReference>
<dbReference type="AlphaFoldDB" id="A0A1Q9EHG2"/>
<dbReference type="EMBL" id="LSRX01000150">
    <property type="protein sequence ID" value="OLQ06876.1"/>
    <property type="molecule type" value="Genomic_DNA"/>
</dbReference>
<sequence length="86" mass="9312">MQQWIKIREVFRQCSMMLAEVALDAAVYLPEVSIPDISMEVEVPPASCSSSSSSSRAGQLACMVEQREANTGNTSGFVVLMALVLD</sequence>
<accession>A0A1Q9EHG2</accession>
<protein>
    <submittedName>
        <fullName evidence="1">Uncharacterized protein</fullName>
    </submittedName>
</protein>
<proteinExistence type="predicted"/>